<evidence type="ECO:0000313" key="1">
    <source>
        <dbReference type="EMBL" id="MCF4007470.1"/>
    </source>
</evidence>
<organism evidence="1 2">
    <name type="scientific">Corynebacterium uropygiale</name>
    <dbReference type="NCBI Taxonomy" id="1775911"/>
    <lineage>
        <taxon>Bacteria</taxon>
        <taxon>Bacillati</taxon>
        <taxon>Actinomycetota</taxon>
        <taxon>Actinomycetes</taxon>
        <taxon>Mycobacteriales</taxon>
        <taxon>Corynebacteriaceae</taxon>
        <taxon>Corynebacterium</taxon>
    </lineage>
</organism>
<comment type="caution">
    <text evidence="1">The sequence shown here is derived from an EMBL/GenBank/DDBJ whole genome shotgun (WGS) entry which is preliminary data.</text>
</comment>
<accession>A0A9X1QUY3</accession>
<dbReference type="SUPFAM" id="SSF52833">
    <property type="entry name" value="Thioredoxin-like"/>
    <property type="match status" value="1"/>
</dbReference>
<dbReference type="Pfam" id="PF22234">
    <property type="entry name" value="Rv2466c-like"/>
    <property type="match status" value="1"/>
</dbReference>
<name>A0A9X1QUY3_9CORY</name>
<proteinExistence type="predicted"/>
<gene>
    <name evidence="1" type="ORF">L1O03_09865</name>
</gene>
<reference evidence="1" key="1">
    <citation type="submission" date="2022-01" db="EMBL/GenBank/DDBJ databases">
        <title>Corynebacterium sp. nov isolated from isolated from the feces of the greater white-fronted geese (Anser albifrons) at Poyang Lake, PR China.</title>
        <authorList>
            <person name="Liu Q."/>
        </authorList>
    </citation>
    <scope>NUCLEOTIDE SEQUENCE</scope>
    <source>
        <strain evidence="1">JCM 32435</strain>
    </source>
</reference>
<sequence>MPTPVRFWFDVTCPFAWLTSRWIKEVEKVRDISIEWVPMSLSVLNEGRESLPEDYKAKMTLAWAPARVCAAVASKEPEKLDALYTAFGTAIHRDGQRDFDAVIGQVLDSAGLDASYAEFATGGPIDDTLRAYHRSAMDAVGDEVGTPVIEVDGTAFFGPVITRVPTGEDAGRLFDAAAELASFPYFFELKRSRTEQPQVRPEAQS</sequence>
<dbReference type="EMBL" id="JAKGSI010000005">
    <property type="protein sequence ID" value="MCF4007470.1"/>
    <property type="molecule type" value="Genomic_DNA"/>
</dbReference>
<dbReference type="AlphaFoldDB" id="A0A9X1QUY3"/>
<dbReference type="InterPro" id="IPR053977">
    <property type="entry name" value="Rv2466c-like"/>
</dbReference>
<keyword evidence="2" id="KW-1185">Reference proteome</keyword>
<evidence type="ECO:0000313" key="2">
    <source>
        <dbReference type="Proteomes" id="UP001139336"/>
    </source>
</evidence>
<dbReference type="RefSeq" id="WP_236119609.1">
    <property type="nucleotide sequence ID" value="NZ_JAKGSI010000005.1"/>
</dbReference>
<protein>
    <submittedName>
        <fullName evidence="1">DsbA family protein</fullName>
    </submittedName>
</protein>
<dbReference type="Proteomes" id="UP001139336">
    <property type="component" value="Unassembled WGS sequence"/>
</dbReference>
<dbReference type="Gene3D" id="3.40.30.10">
    <property type="entry name" value="Glutaredoxin"/>
    <property type="match status" value="1"/>
</dbReference>
<dbReference type="InterPro" id="IPR036249">
    <property type="entry name" value="Thioredoxin-like_sf"/>
</dbReference>